<comment type="caution">
    <text evidence="1">The sequence shown here is derived from an EMBL/GenBank/DDBJ whole genome shotgun (WGS) entry which is preliminary data.</text>
</comment>
<proteinExistence type="predicted"/>
<gene>
    <name evidence="1" type="ORF">MML48_2g00000965</name>
</gene>
<accession>A0ACB9TLQ1</accession>
<dbReference type="Proteomes" id="UP001056778">
    <property type="component" value="Chromosome 2"/>
</dbReference>
<dbReference type="EMBL" id="CM043016">
    <property type="protein sequence ID" value="KAI4467687.1"/>
    <property type="molecule type" value="Genomic_DNA"/>
</dbReference>
<protein>
    <submittedName>
        <fullName evidence="1">Uncharacterized protein</fullName>
    </submittedName>
</protein>
<reference evidence="1" key="1">
    <citation type="submission" date="2022-04" db="EMBL/GenBank/DDBJ databases">
        <title>Chromosome-scale genome assembly of Holotrichia oblita Faldermann.</title>
        <authorList>
            <person name="Rongchong L."/>
        </authorList>
    </citation>
    <scope>NUCLEOTIDE SEQUENCE</scope>
    <source>
        <strain evidence="1">81SQS9</strain>
    </source>
</reference>
<organism evidence="1 2">
    <name type="scientific">Holotrichia oblita</name>
    <name type="common">Chafer beetle</name>
    <dbReference type="NCBI Taxonomy" id="644536"/>
    <lineage>
        <taxon>Eukaryota</taxon>
        <taxon>Metazoa</taxon>
        <taxon>Ecdysozoa</taxon>
        <taxon>Arthropoda</taxon>
        <taxon>Hexapoda</taxon>
        <taxon>Insecta</taxon>
        <taxon>Pterygota</taxon>
        <taxon>Neoptera</taxon>
        <taxon>Endopterygota</taxon>
        <taxon>Coleoptera</taxon>
        <taxon>Polyphaga</taxon>
        <taxon>Scarabaeiformia</taxon>
        <taxon>Scarabaeidae</taxon>
        <taxon>Melolonthinae</taxon>
        <taxon>Holotrichia</taxon>
    </lineage>
</organism>
<sequence>MDCSSSMPLGTCPHCSKIFSTIRLRNRHIKRIHKVEVEISPSNHILCPICGEGNEIKTFESLRTHIENTHEVSIEYVTYQFSCSHDYEVWRTSEKIEVNYAISRCTQRKKYKEVHYDCNRSNIRGGQVNVMFWKTHVGHDENYLRAKHLSTTEKDMVVEKLKSGVPTDRILEDTRKLKTQKLERINLLNKHDVTYLVNKYNIEKRRDNNEMVAAALKVQEWNTGGKQFAFFFKQQECFYYGGGSIIYIGDGFVIGETHDVLKEEDFALGFMNSTMEDKLRNFPQIICMDGTHGTNTKKMDLTVMLIKDDKNAGFPVAFFLSNRLDQQVQEVFLGALKEKLQQEINAEYFMSDDDPKYYNAWIKTMNQMKTEMKRILNETNKERFLQLTNAYLEKLQKANEIEFLNYLLTYYFHGEERIEMWAHCHRKNAGINTNMAIESFNNLLKTNQLKRKAKVTVEKLLDTIEDLVDIKMWQRILNIERPNANNYQDRIIIKAHRKAEAMKNDVNVFEKEEGKFYVKSSRGDNFYNIHLKQVCESECRTLFCRVCKICMHRYQCDCPEYTVRNTMCKHVHLVRMHEERKGTNSVLDSVAEALGQHSQLKVHHQQEITQFIEKKSTEEVQDQVNRRSIQEAHLFNWVKDLDDNSFETFMKNIQGTMKDVDRRRNTTTRKRKMEKQGYFPAKKR</sequence>
<keyword evidence="2" id="KW-1185">Reference proteome</keyword>
<name>A0ACB9TLQ1_HOLOL</name>
<evidence type="ECO:0000313" key="1">
    <source>
        <dbReference type="EMBL" id="KAI4467687.1"/>
    </source>
</evidence>
<evidence type="ECO:0000313" key="2">
    <source>
        <dbReference type="Proteomes" id="UP001056778"/>
    </source>
</evidence>